<evidence type="ECO:0000313" key="2">
    <source>
        <dbReference type="EMBL" id="UOD50399.1"/>
    </source>
</evidence>
<dbReference type="InterPro" id="IPR011049">
    <property type="entry name" value="Serralysin-like_metalloprot_C"/>
</dbReference>
<dbReference type="InterPro" id="IPR038255">
    <property type="entry name" value="PBS_linker_sf"/>
</dbReference>
<organism evidence="2 3">
    <name type="scientific">Orrella daihaiensis</name>
    <dbReference type="NCBI Taxonomy" id="2782176"/>
    <lineage>
        <taxon>Bacteria</taxon>
        <taxon>Pseudomonadati</taxon>
        <taxon>Pseudomonadota</taxon>
        <taxon>Betaproteobacteria</taxon>
        <taxon>Burkholderiales</taxon>
        <taxon>Alcaligenaceae</taxon>
        <taxon>Orrella</taxon>
    </lineage>
</organism>
<protein>
    <submittedName>
        <fullName evidence="2">DUF4214 domain-containing protein</fullName>
    </submittedName>
</protein>
<accession>A0ABY4AJD7</accession>
<reference evidence="2 3" key="1">
    <citation type="submission" date="2020-11" db="EMBL/GenBank/DDBJ databases">
        <title>Algicoccus daihaiensis sp.nov., isolated from Daihai Lake in Inner Mongolia.</title>
        <authorList>
            <person name="Kai J."/>
        </authorList>
    </citation>
    <scope>NUCLEOTIDE SEQUENCE [LARGE SCALE GENOMIC DNA]</scope>
    <source>
        <strain evidence="3">f23</strain>
    </source>
</reference>
<dbReference type="SUPFAM" id="SSF55486">
    <property type="entry name" value="Metalloproteases ('zincins'), catalytic domain"/>
    <property type="match status" value="1"/>
</dbReference>
<keyword evidence="3" id="KW-1185">Reference proteome</keyword>
<name>A0ABY4AJD7_9BURK</name>
<dbReference type="Gene3D" id="1.10.3130.20">
    <property type="entry name" value="Phycobilisome linker domain"/>
    <property type="match status" value="1"/>
</dbReference>
<dbReference type="RefSeq" id="WP_243478801.1">
    <property type="nucleotide sequence ID" value="NZ_CP063982.1"/>
</dbReference>
<evidence type="ECO:0000259" key="1">
    <source>
        <dbReference type="Pfam" id="PF13946"/>
    </source>
</evidence>
<dbReference type="InterPro" id="IPR034033">
    <property type="entry name" value="Serralysin-like"/>
</dbReference>
<feature type="domain" description="DUF4214" evidence="1">
    <location>
        <begin position="441"/>
        <end position="508"/>
    </location>
</feature>
<dbReference type="EMBL" id="CP063982">
    <property type="protein sequence ID" value="UOD50399.1"/>
    <property type="molecule type" value="Genomic_DNA"/>
</dbReference>
<proteinExistence type="predicted"/>
<dbReference type="Pfam" id="PF13946">
    <property type="entry name" value="DUF4214"/>
    <property type="match status" value="1"/>
</dbReference>
<dbReference type="SUPFAM" id="SSF51120">
    <property type="entry name" value="beta-Roll"/>
    <property type="match status" value="1"/>
</dbReference>
<evidence type="ECO:0000313" key="3">
    <source>
        <dbReference type="Proteomes" id="UP000831607"/>
    </source>
</evidence>
<dbReference type="Proteomes" id="UP000831607">
    <property type="component" value="Chromosome"/>
</dbReference>
<dbReference type="InterPro" id="IPR025282">
    <property type="entry name" value="DUF4214"/>
</dbReference>
<gene>
    <name evidence="2" type="ORF">DHf2319_00170</name>
</gene>
<dbReference type="InterPro" id="IPR024079">
    <property type="entry name" value="MetalloPept_cat_dom_sf"/>
</dbReference>
<dbReference type="CDD" id="cd04277">
    <property type="entry name" value="ZnMc_serralysin_like"/>
    <property type="match status" value="1"/>
</dbReference>
<sequence length="524" mass="57828">MANSVQYLGLTGDDAVDGLTTGFRWVLDSNKTLTYSISNGFNGEYFLNPERMLGYFGSAIQAFEPFIDIKFQNVGQYDNPSLAYRAGSDINLSIDGAGVLFPSPFAWAMAFFPAQEYLRSPYVGAAGDVFINTQSEANSLPSYEPGSQGYFLLLHELGHSFGLKHPHDDGGTGRPTFDELGIGRLDQDYVSVMSYNDDAAWNLVQWDPATPMVFDVIAMQYLYGKNESTNVGDTFFRIDRTGMYHSVWDASGTDTVSVATGTEGWLIELPRFTISDLVDTKIGRAEPMVDLDLVVPEDLVWLLGDIENALGSNYDDTILGNELDNWLQPQGGNDEVDGAGGRDMVLYELRREQTTLSKGRDNSGEEFYTLITPVGTDTLYNVELLSFSNARVALDAADEAPGQALRLYQAAFGREPDLRGLGYWVAQLEDGVALQDAAYWFMRSEEFQSRYGADPNTDTFVNLLYNNVLLRAPEAAGYDYWSGVLNAGLTNRESVLTYFSESAENLANTSADLELGVAYVPWVA</sequence>
<dbReference type="Gene3D" id="3.40.390.10">
    <property type="entry name" value="Collagenase (Catalytic Domain)"/>
    <property type="match status" value="1"/>
</dbReference>